<evidence type="ECO:0000313" key="2">
    <source>
        <dbReference type="EMBL" id="MFC7604054.1"/>
    </source>
</evidence>
<dbReference type="NCBIfam" id="NF041646">
    <property type="entry name" value="VC0807_fam"/>
    <property type="match status" value="1"/>
</dbReference>
<feature type="transmembrane region" description="Helical" evidence="1">
    <location>
        <begin position="61"/>
        <end position="80"/>
    </location>
</feature>
<dbReference type="EMBL" id="JBHTEE010000001">
    <property type="protein sequence ID" value="MFC7604054.1"/>
    <property type="molecule type" value="Genomic_DNA"/>
</dbReference>
<comment type="caution">
    <text evidence="2">The sequence shown here is derived from an EMBL/GenBank/DDBJ whole genome shotgun (WGS) entry which is preliminary data.</text>
</comment>
<keyword evidence="1" id="KW-0472">Membrane</keyword>
<proteinExistence type="predicted"/>
<reference evidence="3" key="1">
    <citation type="journal article" date="2019" name="Int. J. Syst. Evol. Microbiol.">
        <title>The Global Catalogue of Microorganisms (GCM) 10K type strain sequencing project: providing services to taxonomists for standard genome sequencing and annotation.</title>
        <authorList>
            <consortium name="The Broad Institute Genomics Platform"/>
            <consortium name="The Broad Institute Genome Sequencing Center for Infectious Disease"/>
            <person name="Wu L."/>
            <person name="Ma J."/>
        </authorList>
    </citation>
    <scope>NUCLEOTIDE SEQUENCE [LARGE SCALE GENOMIC DNA]</scope>
    <source>
        <strain evidence="3">JCM 10083</strain>
    </source>
</reference>
<dbReference type="RefSeq" id="WP_343978683.1">
    <property type="nucleotide sequence ID" value="NZ_BAAAGK010000167.1"/>
</dbReference>
<accession>A0ABW2T6L2</accession>
<keyword evidence="1" id="KW-0812">Transmembrane</keyword>
<feature type="transmembrane region" description="Helical" evidence="1">
    <location>
        <begin position="9"/>
        <end position="27"/>
    </location>
</feature>
<keyword evidence="1" id="KW-1133">Transmembrane helix</keyword>
<organism evidence="2 3">
    <name type="scientific">Streptosporangium amethystogenes subsp. fukuiense</name>
    <dbReference type="NCBI Taxonomy" id="698418"/>
    <lineage>
        <taxon>Bacteria</taxon>
        <taxon>Bacillati</taxon>
        <taxon>Actinomycetota</taxon>
        <taxon>Actinomycetes</taxon>
        <taxon>Streptosporangiales</taxon>
        <taxon>Streptosporangiaceae</taxon>
        <taxon>Streptosporangium</taxon>
    </lineage>
</organism>
<dbReference type="Proteomes" id="UP001596514">
    <property type="component" value="Unassembled WGS sequence"/>
</dbReference>
<feature type="transmembrane region" description="Helical" evidence="1">
    <location>
        <begin position="152"/>
        <end position="172"/>
    </location>
</feature>
<protein>
    <submittedName>
        <fullName evidence="2">VC0807 family protein</fullName>
    </submittedName>
</protein>
<keyword evidence="3" id="KW-1185">Reference proteome</keyword>
<sequence length="233" mass="25383">MSAPSGRRTLLRLLVDLLVPAVLYYLLRAAGVSVYLSLLVTAVVPAAMGTYLLVRERRVDGLSVFLTAMMLLGVGASLISGSERFLLAREGWLTAAVGLWFLAGLRVGTPLTFLFSRPLLEHRFPVRGTGESWDVLWERLPRFRRAWRVTTVLWGAGTLLDSAARVVMAYTLPVDAVPALGTALYAGTSITLMVITNVYFVTVGLFDRRSAMYAPLDLPDPRRISGAPSTGSP</sequence>
<evidence type="ECO:0000256" key="1">
    <source>
        <dbReference type="SAM" id="Phobius"/>
    </source>
</evidence>
<name>A0ABW2T6L2_9ACTN</name>
<feature type="transmembrane region" description="Helical" evidence="1">
    <location>
        <begin position="33"/>
        <end position="54"/>
    </location>
</feature>
<feature type="transmembrane region" description="Helical" evidence="1">
    <location>
        <begin position="184"/>
        <end position="206"/>
    </location>
</feature>
<feature type="transmembrane region" description="Helical" evidence="1">
    <location>
        <begin position="92"/>
        <end position="115"/>
    </location>
</feature>
<gene>
    <name evidence="2" type="ORF">ACFQVD_28470</name>
</gene>
<evidence type="ECO:0000313" key="3">
    <source>
        <dbReference type="Proteomes" id="UP001596514"/>
    </source>
</evidence>